<keyword evidence="13" id="KW-0732">Signal</keyword>
<keyword evidence="8 12" id="KW-0798">TonB box</keyword>
<dbReference type="PANTHER" id="PTHR32552:SF81">
    <property type="entry name" value="TONB-DEPENDENT OUTER MEMBRANE RECEPTOR"/>
    <property type="match status" value="1"/>
</dbReference>
<dbReference type="SUPFAM" id="SSF56935">
    <property type="entry name" value="Porins"/>
    <property type="match status" value="1"/>
</dbReference>
<organism evidence="16 17">
    <name type="scientific">Chishuiella changwenlii</name>
    <dbReference type="NCBI Taxonomy" id="1434701"/>
    <lineage>
        <taxon>Bacteria</taxon>
        <taxon>Pseudomonadati</taxon>
        <taxon>Bacteroidota</taxon>
        <taxon>Flavobacteriia</taxon>
        <taxon>Flavobacteriales</taxon>
        <taxon>Weeksellaceae</taxon>
        <taxon>Chishuiella</taxon>
    </lineage>
</organism>
<evidence type="ECO:0000313" key="16">
    <source>
        <dbReference type="EMBL" id="SHK59129.1"/>
    </source>
</evidence>
<dbReference type="RefSeq" id="WP_072929335.1">
    <property type="nucleotide sequence ID" value="NZ_BMFL01000014.1"/>
</dbReference>
<dbReference type="InterPro" id="IPR012910">
    <property type="entry name" value="Plug_dom"/>
</dbReference>
<evidence type="ECO:0000256" key="2">
    <source>
        <dbReference type="ARBA" id="ARBA00022448"/>
    </source>
</evidence>
<dbReference type="PANTHER" id="PTHR32552">
    <property type="entry name" value="FERRICHROME IRON RECEPTOR-RELATED"/>
    <property type="match status" value="1"/>
</dbReference>
<dbReference type="Pfam" id="PF13715">
    <property type="entry name" value="CarbopepD_reg_2"/>
    <property type="match status" value="1"/>
</dbReference>
<keyword evidence="10 11" id="KW-0998">Cell outer membrane</keyword>
<dbReference type="GO" id="GO:0009279">
    <property type="term" value="C:cell outer membrane"/>
    <property type="evidence" value="ECO:0007669"/>
    <property type="project" value="UniProtKB-SubCell"/>
</dbReference>
<dbReference type="Proteomes" id="UP000184120">
    <property type="component" value="Unassembled WGS sequence"/>
</dbReference>
<evidence type="ECO:0000256" key="12">
    <source>
        <dbReference type="RuleBase" id="RU003357"/>
    </source>
</evidence>
<feature type="domain" description="TonB-dependent receptor-like beta-barrel" evidence="14">
    <location>
        <begin position="453"/>
        <end position="883"/>
    </location>
</feature>
<dbReference type="NCBIfam" id="TIGR04056">
    <property type="entry name" value="OMP_RagA_SusC"/>
    <property type="match status" value="1"/>
</dbReference>
<dbReference type="AlphaFoldDB" id="A0A1M6TQF8"/>
<sequence>MRKNFLSLMLIFSAASCAFSQQENIISGKVQSLENKPLENVIVTNLSTNENAETDADGNFKIKASKSDIIVVEGLDYQSLEIVVSDQTNYQLTLIKSVENELNEVVVTALGITKEQKKVGYATQEIGTGTIERVTTPNVGNLFSGQVAGLYVSNPPGMQQAPTFNLRGKSPVIVIDGFIVNEDAFAALNQNDIENINVLKGTSASALYGSRGKDGVVIITTKKANKAGVSVELSQNIMYTAGFTVYPETQNQYGNGSNGKYEFWDGADGGISDGDMIWGPKLNQGQLIAQWNSPIRNKQTGEIIPWYGDVAGTAYNDRTLYERVPTPWVNHDNLDYFLKAGSISNTNFAVNMNSDKGSLRISGNYLEMNDRIPESKLNRGGLSLNGTINITDQLKLNSKISYNRSYTPNVPNYNYNPSGHMYTILIWMGNDVNGRDLQKHQWVPGMEGFRQANYNYAWYNNPWFSASNYKNEKLTEVINSQIGLEFKATEDLSFKTNVSLIKENEQLEMKSPKSFFNYSAPREGRYSITKENDILVDYDFLASYKKSLFNDKVEVVINAGGAVNYWKKDNLYSETDGLIVPGVYNLGNSEGNVLSRGRMNERLIQSLFTTVDLSFFDALFLNASFRNDWNSTLPANNRSYFYPSVSSSLVISNLIDMPSFIDMLKIYGSWAKVSGGLDPYSLNNYYLTGQLNYNGNQTASYPTLLANSNIKPETSDSYELGLNANLFKNRITLGATYYNIKDYNQIVKLPTSEASGFKERYVNGNEYTTNGFELTLGFVPVKTANFTWKSLINWSKFEQKLTSIYNNQDRYGNFRLDDRIDSYYDSQWLKNSEGQVILNPTTGMPTIDPYARKIGHLNPDWTFGFNNTFKYKGWSLDIGIDGSVGGIMRSEVVEKMWWGGKHPNSVQYRDEEYAGGNYVFVPNGVNVTGGNVQYDINGNIISDTRTYSPHTTAISWQSWAQNYPYRARVTEDESKLFANVFDRTFIKLRSVVLSYDFSSHLKHSKTFKGIVVNVSGYNLAIWKKAKGLYSDPDYNNINDERTGSKNDIQDPSSRWIGMGVNVKF</sequence>
<feature type="domain" description="TonB-dependent receptor plug" evidence="15">
    <location>
        <begin position="116"/>
        <end position="216"/>
    </location>
</feature>
<dbReference type="STRING" id="1434701.SAMN05443634_10245"/>
<dbReference type="NCBIfam" id="TIGR04057">
    <property type="entry name" value="SusC_RagA_signa"/>
    <property type="match status" value="1"/>
</dbReference>
<evidence type="ECO:0000313" key="17">
    <source>
        <dbReference type="Proteomes" id="UP000184120"/>
    </source>
</evidence>
<keyword evidence="3 11" id="KW-1134">Transmembrane beta strand</keyword>
<feature type="signal peptide" evidence="13">
    <location>
        <begin position="1"/>
        <end position="20"/>
    </location>
</feature>
<evidence type="ECO:0000256" key="13">
    <source>
        <dbReference type="SAM" id="SignalP"/>
    </source>
</evidence>
<dbReference type="SUPFAM" id="SSF49464">
    <property type="entry name" value="Carboxypeptidase regulatory domain-like"/>
    <property type="match status" value="1"/>
</dbReference>
<protein>
    <submittedName>
        <fullName evidence="16">TonB-linked outer membrane protein, SusC/RagA family</fullName>
    </submittedName>
</protein>
<evidence type="ECO:0000256" key="10">
    <source>
        <dbReference type="ARBA" id="ARBA00023237"/>
    </source>
</evidence>
<accession>A0A1M6TQF8</accession>
<dbReference type="InterPro" id="IPR039426">
    <property type="entry name" value="TonB-dep_rcpt-like"/>
</dbReference>
<evidence type="ECO:0000256" key="3">
    <source>
        <dbReference type="ARBA" id="ARBA00022452"/>
    </source>
</evidence>
<dbReference type="PROSITE" id="PS52016">
    <property type="entry name" value="TONB_DEPENDENT_REC_3"/>
    <property type="match status" value="1"/>
</dbReference>
<dbReference type="PROSITE" id="PS51257">
    <property type="entry name" value="PROKAR_LIPOPROTEIN"/>
    <property type="match status" value="1"/>
</dbReference>
<comment type="similarity">
    <text evidence="11 12">Belongs to the TonB-dependent receptor family.</text>
</comment>
<evidence type="ECO:0000256" key="9">
    <source>
        <dbReference type="ARBA" id="ARBA00023136"/>
    </source>
</evidence>
<keyword evidence="6" id="KW-0408">Iron</keyword>
<dbReference type="InterPro" id="IPR000531">
    <property type="entry name" value="Beta-barrel_TonB"/>
</dbReference>
<evidence type="ECO:0000256" key="8">
    <source>
        <dbReference type="ARBA" id="ARBA00023077"/>
    </source>
</evidence>
<evidence type="ECO:0000259" key="14">
    <source>
        <dbReference type="Pfam" id="PF00593"/>
    </source>
</evidence>
<feature type="chain" id="PRO_5013200864" evidence="13">
    <location>
        <begin position="21"/>
        <end position="1064"/>
    </location>
</feature>
<evidence type="ECO:0000256" key="7">
    <source>
        <dbReference type="ARBA" id="ARBA00023065"/>
    </source>
</evidence>
<evidence type="ECO:0000256" key="1">
    <source>
        <dbReference type="ARBA" id="ARBA00004571"/>
    </source>
</evidence>
<dbReference type="Pfam" id="PF00593">
    <property type="entry name" value="TonB_dep_Rec_b-barrel"/>
    <property type="match status" value="1"/>
</dbReference>
<reference evidence="17" key="1">
    <citation type="submission" date="2016-11" db="EMBL/GenBank/DDBJ databases">
        <authorList>
            <person name="Varghese N."/>
            <person name="Submissions S."/>
        </authorList>
    </citation>
    <scope>NUCLEOTIDE SEQUENCE [LARGE SCALE GENOMIC DNA]</scope>
    <source>
        <strain evidence="17">DSM 27989</strain>
    </source>
</reference>
<dbReference type="OrthoDB" id="9768177at2"/>
<evidence type="ECO:0000256" key="5">
    <source>
        <dbReference type="ARBA" id="ARBA00022692"/>
    </source>
</evidence>
<dbReference type="InterPro" id="IPR037066">
    <property type="entry name" value="Plug_dom_sf"/>
</dbReference>
<keyword evidence="2 11" id="KW-0813">Transport</keyword>
<name>A0A1M6TQF8_9FLAO</name>
<dbReference type="Gene3D" id="2.170.130.10">
    <property type="entry name" value="TonB-dependent receptor, plug domain"/>
    <property type="match status" value="1"/>
</dbReference>
<comment type="subcellular location">
    <subcellularLocation>
        <location evidence="1 11">Cell outer membrane</location>
        <topology evidence="1 11">Multi-pass membrane protein</topology>
    </subcellularLocation>
</comment>
<dbReference type="InterPro" id="IPR023996">
    <property type="entry name" value="TonB-dep_OMP_SusC/RagA"/>
</dbReference>
<evidence type="ECO:0000256" key="4">
    <source>
        <dbReference type="ARBA" id="ARBA00022496"/>
    </source>
</evidence>
<dbReference type="GO" id="GO:0006826">
    <property type="term" value="P:iron ion transport"/>
    <property type="evidence" value="ECO:0007669"/>
    <property type="project" value="UniProtKB-KW"/>
</dbReference>
<keyword evidence="5 11" id="KW-0812">Transmembrane</keyword>
<dbReference type="EMBL" id="FRBH01000002">
    <property type="protein sequence ID" value="SHK59129.1"/>
    <property type="molecule type" value="Genomic_DNA"/>
</dbReference>
<dbReference type="InterPro" id="IPR036942">
    <property type="entry name" value="Beta-barrel_TonB_sf"/>
</dbReference>
<proteinExistence type="inferred from homology"/>
<dbReference type="Gene3D" id="2.40.170.20">
    <property type="entry name" value="TonB-dependent receptor, beta-barrel domain"/>
    <property type="match status" value="1"/>
</dbReference>
<keyword evidence="4" id="KW-0410">Iron transport</keyword>
<keyword evidence="9 11" id="KW-0472">Membrane</keyword>
<evidence type="ECO:0000256" key="6">
    <source>
        <dbReference type="ARBA" id="ARBA00023004"/>
    </source>
</evidence>
<keyword evidence="7" id="KW-0406">Ion transport</keyword>
<evidence type="ECO:0000259" key="15">
    <source>
        <dbReference type="Pfam" id="PF07715"/>
    </source>
</evidence>
<evidence type="ECO:0000256" key="11">
    <source>
        <dbReference type="PROSITE-ProRule" id="PRU01360"/>
    </source>
</evidence>
<gene>
    <name evidence="16" type="ORF">SAMN05443634_10245</name>
</gene>
<dbReference type="InterPro" id="IPR023997">
    <property type="entry name" value="TonB-dep_OMP_SusC/RagA_CS"/>
</dbReference>
<dbReference type="InterPro" id="IPR008969">
    <property type="entry name" value="CarboxyPept-like_regulatory"/>
</dbReference>
<dbReference type="Pfam" id="PF07715">
    <property type="entry name" value="Plug"/>
    <property type="match status" value="1"/>
</dbReference>